<dbReference type="EMBL" id="JBHMEY010000001">
    <property type="protein sequence ID" value="MFB9095069.1"/>
    <property type="molecule type" value="Genomic_DNA"/>
</dbReference>
<accession>A0ABV5GI74</accession>
<name>A0ABV5GI74_9FLAO</name>
<comment type="caution">
    <text evidence="1">The sequence shown here is derived from an EMBL/GenBank/DDBJ whole genome shotgun (WGS) entry which is preliminary data.</text>
</comment>
<dbReference type="InterPro" id="IPR026350">
    <property type="entry name" value="GxxExxY"/>
</dbReference>
<proteinExistence type="predicted"/>
<evidence type="ECO:0000313" key="1">
    <source>
        <dbReference type="EMBL" id="MFB9095069.1"/>
    </source>
</evidence>
<dbReference type="Proteomes" id="UP001589607">
    <property type="component" value="Unassembled WGS sequence"/>
</dbReference>
<dbReference type="Pfam" id="PF13366">
    <property type="entry name" value="PDDEXK_3"/>
    <property type="match status" value="1"/>
</dbReference>
<gene>
    <name evidence="1" type="ORF">ACFFVF_00950</name>
</gene>
<reference evidence="1 2" key="1">
    <citation type="submission" date="2024-09" db="EMBL/GenBank/DDBJ databases">
        <authorList>
            <person name="Sun Q."/>
            <person name="Mori K."/>
        </authorList>
    </citation>
    <scope>NUCLEOTIDE SEQUENCE [LARGE SCALE GENOMIC DNA]</scope>
    <source>
        <strain evidence="1 2">CECT 7955</strain>
    </source>
</reference>
<organism evidence="1 2">
    <name type="scientific">Flavobacterium jumunjinense</name>
    <dbReference type="NCBI Taxonomy" id="998845"/>
    <lineage>
        <taxon>Bacteria</taxon>
        <taxon>Pseudomonadati</taxon>
        <taxon>Bacteroidota</taxon>
        <taxon>Flavobacteriia</taxon>
        <taxon>Flavobacteriales</taxon>
        <taxon>Flavobacteriaceae</taxon>
        <taxon>Flavobacterium</taxon>
    </lineage>
</organism>
<protein>
    <submittedName>
        <fullName evidence="1">GxxExxY protein</fullName>
    </submittedName>
</protein>
<dbReference type="RefSeq" id="WP_379677212.1">
    <property type="nucleotide sequence ID" value="NZ_CBCSGE010000007.1"/>
</dbReference>
<evidence type="ECO:0000313" key="2">
    <source>
        <dbReference type="Proteomes" id="UP001589607"/>
    </source>
</evidence>
<sequence>MKTVDCFNNCHYNKCLNYLKISENKLAILANFNLLLLEYKYVSVMKKNNFKICGN</sequence>
<keyword evidence="2" id="KW-1185">Reference proteome</keyword>